<dbReference type="InterPro" id="IPR058163">
    <property type="entry name" value="LysR-type_TF_proteobact-type"/>
</dbReference>
<keyword evidence="7" id="KW-1185">Reference proteome</keyword>
<comment type="similarity">
    <text evidence="1">Belongs to the LysR transcriptional regulatory family.</text>
</comment>
<dbReference type="SUPFAM" id="SSF46785">
    <property type="entry name" value="Winged helix' DNA-binding domain"/>
    <property type="match status" value="1"/>
</dbReference>
<dbReference type="PANTHER" id="PTHR30537">
    <property type="entry name" value="HTH-TYPE TRANSCRIPTIONAL REGULATOR"/>
    <property type="match status" value="1"/>
</dbReference>
<dbReference type="Pfam" id="PF03466">
    <property type="entry name" value="LysR_substrate"/>
    <property type="match status" value="2"/>
</dbReference>
<dbReference type="InterPro" id="IPR036388">
    <property type="entry name" value="WH-like_DNA-bd_sf"/>
</dbReference>
<accession>A0A316EZN2</accession>
<dbReference type="GO" id="GO:0003700">
    <property type="term" value="F:DNA-binding transcription factor activity"/>
    <property type="evidence" value="ECO:0007669"/>
    <property type="project" value="InterPro"/>
</dbReference>
<dbReference type="InterPro" id="IPR005119">
    <property type="entry name" value="LysR_subst-bd"/>
</dbReference>
<reference evidence="6 7" key="1">
    <citation type="submission" date="2018-05" db="EMBL/GenBank/DDBJ databases">
        <title>Genomic Encyclopedia of Type Strains, Phase IV (KMG-V): Genome sequencing to study the core and pangenomes of soil and plant-associated prokaryotes.</title>
        <authorList>
            <person name="Whitman W."/>
        </authorList>
    </citation>
    <scope>NUCLEOTIDE SEQUENCE [LARGE SCALE GENOMIC DNA]</scope>
    <source>
        <strain evidence="6 7">SLV-132</strain>
    </source>
</reference>
<keyword evidence="4" id="KW-0804">Transcription</keyword>
<dbReference type="Gene3D" id="3.40.190.290">
    <property type="match status" value="2"/>
</dbReference>
<dbReference type="InterPro" id="IPR036390">
    <property type="entry name" value="WH_DNA-bd_sf"/>
</dbReference>
<dbReference type="FunFam" id="1.10.10.10:FF:000001">
    <property type="entry name" value="LysR family transcriptional regulator"/>
    <property type="match status" value="1"/>
</dbReference>
<dbReference type="InterPro" id="IPR000847">
    <property type="entry name" value="LysR_HTH_N"/>
</dbReference>
<sequence>MERMLQAMEVFTRIVECRNFTRASDLLGIPKASTSLLIQQLEAHLGTRLLHRTTRHVSPTAVGLAYYDHCLRVLDEITNMRARIGAESREARGRLRVEMPGDIARQTMPYISRFQRDFPAIALHISAPAPTPATGSDMRRDGIDCAVKVGSLDDSSQYSRSVGTYQRITVASPAYLSSRAAPHAFHPVESIVFSDLDLMLEYGLHDAGIVQIWDVAAAPHLASGRLRELSADQRPPALPVQAVFSCRTRESACLRVFVDWLTETLGALNQAIVTRRGGSGDVLPFPATARLTAKAPAPIAHARTI</sequence>
<name>A0A316EZN2_9BURK</name>
<dbReference type="EMBL" id="QGGT01000001">
    <property type="protein sequence ID" value="PWK37831.1"/>
    <property type="molecule type" value="Genomic_DNA"/>
</dbReference>
<dbReference type="Gene3D" id="1.10.10.10">
    <property type="entry name" value="Winged helix-like DNA-binding domain superfamily/Winged helix DNA-binding domain"/>
    <property type="match status" value="1"/>
</dbReference>
<dbReference type="GO" id="GO:0003677">
    <property type="term" value="F:DNA binding"/>
    <property type="evidence" value="ECO:0007669"/>
    <property type="project" value="UniProtKB-KW"/>
</dbReference>
<keyword evidence="3" id="KW-0238">DNA-binding</keyword>
<dbReference type="AlphaFoldDB" id="A0A316EZN2"/>
<dbReference type="SUPFAM" id="SSF53850">
    <property type="entry name" value="Periplasmic binding protein-like II"/>
    <property type="match status" value="1"/>
</dbReference>
<dbReference type="RefSeq" id="WP_109581502.1">
    <property type="nucleotide sequence ID" value="NZ_JBEFLL010000002.1"/>
</dbReference>
<evidence type="ECO:0000313" key="6">
    <source>
        <dbReference type="EMBL" id="PWK37831.1"/>
    </source>
</evidence>
<evidence type="ECO:0000256" key="3">
    <source>
        <dbReference type="ARBA" id="ARBA00023125"/>
    </source>
</evidence>
<comment type="caution">
    <text evidence="6">The sequence shown here is derived from an EMBL/GenBank/DDBJ whole genome shotgun (WGS) entry which is preliminary data.</text>
</comment>
<proteinExistence type="inferred from homology"/>
<evidence type="ECO:0000256" key="1">
    <source>
        <dbReference type="ARBA" id="ARBA00009437"/>
    </source>
</evidence>
<protein>
    <submittedName>
        <fullName evidence="6">LysR family transcriptional regulator for bpeEF and oprC</fullName>
    </submittedName>
</protein>
<evidence type="ECO:0000256" key="4">
    <source>
        <dbReference type="ARBA" id="ARBA00023163"/>
    </source>
</evidence>
<evidence type="ECO:0000313" key="7">
    <source>
        <dbReference type="Proteomes" id="UP000245754"/>
    </source>
</evidence>
<dbReference type="Pfam" id="PF00126">
    <property type="entry name" value="HTH_1"/>
    <property type="match status" value="1"/>
</dbReference>
<evidence type="ECO:0000259" key="5">
    <source>
        <dbReference type="PROSITE" id="PS50931"/>
    </source>
</evidence>
<dbReference type="Proteomes" id="UP000245754">
    <property type="component" value="Unassembled WGS sequence"/>
</dbReference>
<evidence type="ECO:0000256" key="2">
    <source>
        <dbReference type="ARBA" id="ARBA00023015"/>
    </source>
</evidence>
<gene>
    <name evidence="6" type="ORF">C7419_1011717</name>
</gene>
<dbReference type="PANTHER" id="PTHR30537:SF72">
    <property type="entry name" value="LYSR FAMILY TRANSCRIPTIONAL REGULATOR"/>
    <property type="match status" value="1"/>
</dbReference>
<feature type="domain" description="HTH lysR-type" evidence="5">
    <location>
        <begin position="1"/>
        <end position="60"/>
    </location>
</feature>
<dbReference type="PROSITE" id="PS50931">
    <property type="entry name" value="HTH_LYSR"/>
    <property type="match status" value="1"/>
</dbReference>
<organism evidence="6 7">
    <name type="scientific">Cupriavidus plantarum</name>
    <dbReference type="NCBI Taxonomy" id="942865"/>
    <lineage>
        <taxon>Bacteria</taxon>
        <taxon>Pseudomonadati</taxon>
        <taxon>Pseudomonadota</taxon>
        <taxon>Betaproteobacteria</taxon>
        <taxon>Burkholderiales</taxon>
        <taxon>Burkholderiaceae</taxon>
        <taxon>Cupriavidus</taxon>
    </lineage>
</organism>
<keyword evidence="2" id="KW-0805">Transcription regulation</keyword>